<dbReference type="GO" id="GO:0009143">
    <property type="term" value="P:nucleoside triphosphate catabolic process"/>
    <property type="evidence" value="ECO:0007669"/>
    <property type="project" value="InterPro"/>
</dbReference>
<dbReference type="GO" id="GO:0005829">
    <property type="term" value="C:cytosol"/>
    <property type="evidence" value="ECO:0007669"/>
    <property type="project" value="TreeGrafter"/>
</dbReference>
<keyword evidence="2" id="KW-0378">Hydrolase</keyword>
<comment type="caution">
    <text evidence="3">The sequence shown here is derived from an EMBL/GenBank/DDBJ whole genome shotgun (WGS) entry which is preliminary data.</text>
</comment>
<evidence type="ECO:0000256" key="1">
    <source>
        <dbReference type="ARBA" id="ARBA00008023"/>
    </source>
</evidence>
<gene>
    <name evidence="3" type="ORF">GA842_04580</name>
</gene>
<dbReference type="AlphaFoldDB" id="A0AAP5TAH3"/>
<dbReference type="GO" id="GO:0047429">
    <property type="term" value="F:nucleoside triphosphate diphosphatase activity"/>
    <property type="evidence" value="ECO:0007669"/>
    <property type="project" value="InterPro"/>
</dbReference>
<dbReference type="CDD" id="cd00515">
    <property type="entry name" value="HAM1"/>
    <property type="match status" value="1"/>
</dbReference>
<dbReference type="SUPFAM" id="SSF52972">
    <property type="entry name" value="ITPase-like"/>
    <property type="match status" value="1"/>
</dbReference>
<organism evidence="3 4">
    <name type="scientific">Pediococcus parvulus</name>
    <dbReference type="NCBI Taxonomy" id="54062"/>
    <lineage>
        <taxon>Bacteria</taxon>
        <taxon>Bacillati</taxon>
        <taxon>Bacillota</taxon>
        <taxon>Bacilli</taxon>
        <taxon>Lactobacillales</taxon>
        <taxon>Lactobacillaceae</taxon>
        <taxon>Pediococcus</taxon>
    </lineage>
</organism>
<dbReference type="EMBL" id="WERX01000011">
    <property type="protein sequence ID" value="MDV7694173.1"/>
    <property type="molecule type" value="Genomic_DNA"/>
</dbReference>
<dbReference type="InterPro" id="IPR029001">
    <property type="entry name" value="ITPase-like_fam"/>
</dbReference>
<dbReference type="PANTHER" id="PTHR11067">
    <property type="entry name" value="INOSINE TRIPHOSPHATE PYROPHOSPHATASE/HAM1 PROTEIN"/>
    <property type="match status" value="1"/>
</dbReference>
<dbReference type="Gene3D" id="3.90.950.10">
    <property type="match status" value="1"/>
</dbReference>
<dbReference type="PANTHER" id="PTHR11067:SF9">
    <property type="entry name" value="INOSINE TRIPHOSPHATE PYROPHOSPHATASE"/>
    <property type="match status" value="1"/>
</dbReference>
<proteinExistence type="inferred from homology"/>
<sequence>MSLSLLVPFTLSNNLKVNFMFNQPILIASNNLDKTIELAKCFKVANVHAQSYQNKLARTTFPKEGTTSYLDNARQKAIFIAEKMPHAYVLGDDSGMIVDAYPDKFGVETSRQLVDYPTDKDKNDYLINLVAGKSRNVTLRTDLVLCSPSHHLYHGFGEFKGTFSDQERGQNGYGFDKILIPQGETHTLAEMPDCKKAPYLHRTKAVHNLLKRAVQNEYEYF</sequence>
<evidence type="ECO:0000256" key="2">
    <source>
        <dbReference type="ARBA" id="ARBA00022801"/>
    </source>
</evidence>
<evidence type="ECO:0000313" key="3">
    <source>
        <dbReference type="EMBL" id="MDV7694173.1"/>
    </source>
</evidence>
<protein>
    <submittedName>
        <fullName evidence="3">Non-canonical purine NTP pyrophosphatase</fullName>
    </submittedName>
</protein>
<dbReference type="Pfam" id="PF01725">
    <property type="entry name" value="Ham1p_like"/>
    <property type="match status" value="1"/>
</dbReference>
<accession>A0AAP5TAH3</accession>
<evidence type="ECO:0000313" key="4">
    <source>
        <dbReference type="Proteomes" id="UP001275867"/>
    </source>
</evidence>
<name>A0AAP5TAH3_9LACO</name>
<dbReference type="Proteomes" id="UP001275867">
    <property type="component" value="Unassembled WGS sequence"/>
</dbReference>
<reference evidence="3" key="1">
    <citation type="submission" date="2019-10" db="EMBL/GenBank/DDBJ databases">
        <title>Malate fermentation in French cider.</title>
        <authorList>
            <person name="Cousin F.J."/>
            <person name="Medina Fernandez S."/>
            <person name="Misery B."/>
            <person name="Laplace J.-M."/>
            <person name="Cretenet M."/>
        </authorList>
    </citation>
    <scope>NUCLEOTIDE SEQUENCE</scope>
    <source>
        <strain evidence="3">UCMA15901</strain>
    </source>
</reference>
<comment type="similarity">
    <text evidence="1">Belongs to the HAM1 NTPase family.</text>
</comment>
<dbReference type="InterPro" id="IPR002637">
    <property type="entry name" value="RdgB/HAM1"/>
</dbReference>